<protein>
    <recommendedName>
        <fullName evidence="1">VOC domain-containing protein</fullName>
    </recommendedName>
</protein>
<dbReference type="AlphaFoldDB" id="A0A1I3KX66"/>
<evidence type="ECO:0000259" key="1">
    <source>
        <dbReference type="PROSITE" id="PS51819"/>
    </source>
</evidence>
<dbReference type="SUPFAM" id="SSF54593">
    <property type="entry name" value="Glyoxalase/Bleomycin resistance protein/Dihydroxybiphenyl dioxygenase"/>
    <property type="match status" value="1"/>
</dbReference>
<reference evidence="3" key="1">
    <citation type="submission" date="2016-10" db="EMBL/GenBank/DDBJ databases">
        <authorList>
            <person name="Varghese N."/>
            <person name="Submissions S."/>
        </authorList>
    </citation>
    <scope>NUCLEOTIDE SEQUENCE [LARGE SCALE GENOMIC DNA]</scope>
    <source>
        <strain evidence="3">OK042</strain>
    </source>
</reference>
<organism evidence="2 3">
    <name type="scientific">Brevibacillus centrosporus</name>
    <dbReference type="NCBI Taxonomy" id="54910"/>
    <lineage>
        <taxon>Bacteria</taxon>
        <taxon>Bacillati</taxon>
        <taxon>Bacillota</taxon>
        <taxon>Bacilli</taxon>
        <taxon>Bacillales</taxon>
        <taxon>Paenibacillaceae</taxon>
        <taxon>Brevibacillus</taxon>
    </lineage>
</organism>
<dbReference type="RefSeq" id="WP_092266008.1">
    <property type="nucleotide sequence ID" value="NZ_FORT01000001.1"/>
</dbReference>
<dbReference type="PANTHER" id="PTHR36503:SF2">
    <property type="entry name" value="BLR2408 PROTEIN"/>
    <property type="match status" value="1"/>
</dbReference>
<keyword evidence="3" id="KW-1185">Reference proteome</keyword>
<dbReference type="PROSITE" id="PS51819">
    <property type="entry name" value="VOC"/>
    <property type="match status" value="1"/>
</dbReference>
<dbReference type="Pfam" id="PF00903">
    <property type="entry name" value="Glyoxalase"/>
    <property type="match status" value="1"/>
</dbReference>
<dbReference type="Gene3D" id="3.10.180.10">
    <property type="entry name" value="2,3-Dihydroxybiphenyl 1,2-Dioxygenase, domain 1"/>
    <property type="match status" value="1"/>
</dbReference>
<name>A0A1I3KX66_9BACL</name>
<dbReference type="Proteomes" id="UP000198915">
    <property type="component" value="Unassembled WGS sequence"/>
</dbReference>
<dbReference type="InterPro" id="IPR037523">
    <property type="entry name" value="VOC_core"/>
</dbReference>
<gene>
    <name evidence="2" type="ORF">SAMN05518846_101119</name>
</gene>
<dbReference type="InterPro" id="IPR004360">
    <property type="entry name" value="Glyas_Fos-R_dOase_dom"/>
</dbReference>
<accession>A0A1I3KX66</accession>
<proteinExistence type="predicted"/>
<evidence type="ECO:0000313" key="3">
    <source>
        <dbReference type="Proteomes" id="UP000198915"/>
    </source>
</evidence>
<feature type="domain" description="VOC" evidence="1">
    <location>
        <begin position="3"/>
        <end position="131"/>
    </location>
</feature>
<sequence>MATNNIFVNLPVKDLEKTKEFFSKVGFEFNPQFTNEQAACMVISDSIYAMLLVEEFFHSFIQSTKKEIVDATRQTEVIVALSADSRDEVNELVNRALEAGATPYNEPVDHGFMYAWSFQDLDGHLWEIVYMDQNAAQQ</sequence>
<dbReference type="EMBL" id="FORT01000001">
    <property type="protein sequence ID" value="SFI77079.1"/>
    <property type="molecule type" value="Genomic_DNA"/>
</dbReference>
<evidence type="ECO:0000313" key="2">
    <source>
        <dbReference type="EMBL" id="SFI77079.1"/>
    </source>
</evidence>
<dbReference type="InterPro" id="IPR029068">
    <property type="entry name" value="Glyas_Bleomycin-R_OHBP_Dase"/>
</dbReference>
<dbReference type="PANTHER" id="PTHR36503">
    <property type="entry name" value="BLR2520 PROTEIN"/>
    <property type="match status" value="1"/>
</dbReference>
<dbReference type="STRING" id="1884381.SAMN05518846_101119"/>